<dbReference type="GO" id="GO:0006355">
    <property type="term" value="P:regulation of DNA-templated transcription"/>
    <property type="evidence" value="ECO:0007669"/>
    <property type="project" value="InterPro"/>
</dbReference>
<dbReference type="SUPFAM" id="SSF47413">
    <property type="entry name" value="lambda repressor-like DNA-binding domains"/>
    <property type="match status" value="1"/>
</dbReference>
<dbReference type="GO" id="GO:0043531">
    <property type="term" value="F:ADP binding"/>
    <property type="evidence" value="ECO:0007669"/>
    <property type="project" value="InterPro"/>
</dbReference>
<dbReference type="SMART" id="SM00382">
    <property type="entry name" value="AAA"/>
    <property type="match status" value="1"/>
</dbReference>
<dbReference type="Pfam" id="PF00931">
    <property type="entry name" value="NB-ARC"/>
    <property type="match status" value="1"/>
</dbReference>
<sequence>MGASESTFGERLRLLRQSAGLTQERLAERAGLATTAVAAIERGRSRHPYPHTVRSLSDALGLTEEQRADLEGTLKSRLVLVEAPSQAPPAAVRPPSLPTALIGRERDLEALVGLFQAGVNLVTLTGPGGVGKTSLAVRAAEELSPLFPDGVAFVRLATLADAGSVLPTIARSLGLKDSASQDTADALRSYLRERRMLLVLDNFEHVLDAAPTVATLVASATNVGVLATSRAPLRLRGEREYPVRPLETPALTRVPETWEVAENPAVNLFVERARTIVPDFTLGRSNVAAVATICRRLDGLPLAIELAAARLRVMGPTEMLGRLDSVLPLLTGGARDLPSRQRTIESTIRWSYDLLAHEERELFKRLSVFVGGWTLEAAEAVGPGGDIASGDVFGLLSNLVEQSMVLAERRDQIRYRMLEPIQQFASRSLEDSGETQSVRTRHAEYYLSLGQAAEADLEGGRQVERLEELEAEHANLRATLSWLQTVGDADAAARLAFDLRAFWWIRGYHAEGRRWTEAILASRSGSSPLGRAKALAVCGAMALGQGDFAATDDRSTESYVLFEDAGDTVGAIFAGLTLGLLAMARRDAERAERYLPESAERSRQAGLLFWAALSVNALGMITLGRGDQAGARALLDEGLALALQAGDRFSRYIALYNQSALARAAGDYSRAGALFREVLTFSREVGDYANIAYCLDGLAAVALERDQGSRAAMLLGAAERLRETVGIGVYTYRPDRTLHEQVVNGVRARLDAETISASWAEGRAMAIEQVLTEAMAEEAEEAEEVEEHPPLAPAPPRGLSEREAEVLRLVATGMTNAQIAERIFLSRRTVDAHVQRIYAKLDVNSRAAATRFAVDHGLV</sequence>
<dbReference type="InterPro" id="IPR036388">
    <property type="entry name" value="WH-like_DNA-bd_sf"/>
</dbReference>
<dbReference type="GO" id="GO:0003677">
    <property type="term" value="F:DNA binding"/>
    <property type="evidence" value="ECO:0007669"/>
    <property type="project" value="InterPro"/>
</dbReference>
<dbReference type="Gene3D" id="1.10.260.40">
    <property type="entry name" value="lambda repressor-like DNA-binding domains"/>
    <property type="match status" value="1"/>
</dbReference>
<dbReference type="Pfam" id="PF00196">
    <property type="entry name" value="GerE"/>
    <property type="match status" value="1"/>
</dbReference>
<dbReference type="Pfam" id="PF13560">
    <property type="entry name" value="HTH_31"/>
    <property type="match status" value="1"/>
</dbReference>
<dbReference type="InterPro" id="IPR016032">
    <property type="entry name" value="Sig_transdc_resp-reg_C-effctor"/>
</dbReference>
<dbReference type="PRINTS" id="PR00038">
    <property type="entry name" value="HTHLUXR"/>
</dbReference>
<dbReference type="SMART" id="SM00530">
    <property type="entry name" value="HTH_XRE"/>
    <property type="match status" value="1"/>
</dbReference>
<proteinExistence type="predicted"/>
<dbReference type="InterPro" id="IPR003593">
    <property type="entry name" value="AAA+_ATPase"/>
</dbReference>
<protein>
    <recommendedName>
        <fullName evidence="5">HTH cro/C1-type domain-containing protein</fullName>
    </recommendedName>
</protein>
<name>A0A6J4V6W8_9BACT</name>
<dbReference type="InterPro" id="IPR001387">
    <property type="entry name" value="Cro/C1-type_HTH"/>
</dbReference>
<dbReference type="PANTHER" id="PTHR47691">
    <property type="entry name" value="REGULATOR-RELATED"/>
    <property type="match status" value="1"/>
</dbReference>
<dbReference type="PROSITE" id="PS00622">
    <property type="entry name" value="HTH_LUXR_1"/>
    <property type="match status" value="1"/>
</dbReference>
<dbReference type="PROSITE" id="PS50943">
    <property type="entry name" value="HTH_CROC1"/>
    <property type="match status" value="1"/>
</dbReference>
<dbReference type="InterPro" id="IPR011990">
    <property type="entry name" value="TPR-like_helical_dom_sf"/>
</dbReference>
<dbReference type="InterPro" id="IPR027417">
    <property type="entry name" value="P-loop_NTPase"/>
</dbReference>
<dbReference type="CDD" id="cd00093">
    <property type="entry name" value="HTH_XRE"/>
    <property type="match status" value="1"/>
</dbReference>
<dbReference type="InterPro" id="IPR000792">
    <property type="entry name" value="Tscrpt_reg_LuxR_C"/>
</dbReference>
<dbReference type="InterPro" id="IPR002182">
    <property type="entry name" value="NB-ARC"/>
</dbReference>
<dbReference type="Gene3D" id="3.40.50.300">
    <property type="entry name" value="P-loop containing nucleotide triphosphate hydrolases"/>
    <property type="match status" value="1"/>
</dbReference>
<dbReference type="InterPro" id="IPR010982">
    <property type="entry name" value="Lambda_DNA-bd_dom_sf"/>
</dbReference>
<dbReference type="CDD" id="cd06170">
    <property type="entry name" value="LuxR_C_like"/>
    <property type="match status" value="1"/>
</dbReference>
<dbReference type="SUPFAM" id="SSF46894">
    <property type="entry name" value="C-terminal effector domain of the bipartite response regulators"/>
    <property type="match status" value="1"/>
</dbReference>
<feature type="domain" description="HTH cro/C1-type" evidence="3">
    <location>
        <begin position="12"/>
        <end position="67"/>
    </location>
</feature>
<dbReference type="InterPro" id="IPR058852">
    <property type="entry name" value="HTH_77"/>
</dbReference>
<evidence type="ECO:0000259" key="3">
    <source>
        <dbReference type="PROSITE" id="PS50943"/>
    </source>
</evidence>
<dbReference type="Gene3D" id="1.25.40.10">
    <property type="entry name" value="Tetratricopeptide repeat domain"/>
    <property type="match status" value="1"/>
</dbReference>
<dbReference type="Pfam" id="PF25872">
    <property type="entry name" value="HTH_77"/>
    <property type="match status" value="1"/>
</dbReference>
<reference evidence="4" key="1">
    <citation type="submission" date="2020-02" db="EMBL/GenBank/DDBJ databases">
        <authorList>
            <person name="Meier V. D."/>
        </authorList>
    </citation>
    <scope>NUCLEOTIDE SEQUENCE</scope>
    <source>
        <strain evidence="4">AVDCRST_MAG70</strain>
    </source>
</reference>
<evidence type="ECO:0008006" key="5">
    <source>
        <dbReference type="Google" id="ProtNLM"/>
    </source>
</evidence>
<evidence type="ECO:0000313" key="4">
    <source>
        <dbReference type="EMBL" id="CAA9566102.1"/>
    </source>
</evidence>
<evidence type="ECO:0000259" key="2">
    <source>
        <dbReference type="PROSITE" id="PS50043"/>
    </source>
</evidence>
<evidence type="ECO:0000256" key="1">
    <source>
        <dbReference type="SAM" id="MobiDB-lite"/>
    </source>
</evidence>
<dbReference type="Gene3D" id="1.10.10.10">
    <property type="entry name" value="Winged helix-like DNA-binding domain superfamily/Winged helix DNA-binding domain"/>
    <property type="match status" value="1"/>
</dbReference>
<dbReference type="AlphaFoldDB" id="A0A6J4V6W8"/>
<dbReference type="PANTHER" id="PTHR47691:SF3">
    <property type="entry name" value="HTH-TYPE TRANSCRIPTIONAL REGULATOR RV0890C-RELATED"/>
    <property type="match status" value="1"/>
</dbReference>
<organism evidence="4">
    <name type="scientific">uncultured Thermomicrobiales bacterium</name>
    <dbReference type="NCBI Taxonomy" id="1645740"/>
    <lineage>
        <taxon>Bacteria</taxon>
        <taxon>Pseudomonadati</taxon>
        <taxon>Thermomicrobiota</taxon>
        <taxon>Thermomicrobia</taxon>
        <taxon>Thermomicrobiales</taxon>
        <taxon>environmental samples</taxon>
    </lineage>
</organism>
<feature type="region of interest" description="Disordered" evidence="1">
    <location>
        <begin position="780"/>
        <end position="799"/>
    </location>
</feature>
<feature type="domain" description="HTH luxR-type" evidence="2">
    <location>
        <begin position="792"/>
        <end position="857"/>
    </location>
</feature>
<dbReference type="SUPFAM" id="SSF48452">
    <property type="entry name" value="TPR-like"/>
    <property type="match status" value="1"/>
</dbReference>
<dbReference type="PRINTS" id="PR00364">
    <property type="entry name" value="DISEASERSIST"/>
</dbReference>
<dbReference type="PROSITE" id="PS50043">
    <property type="entry name" value="HTH_LUXR_2"/>
    <property type="match status" value="1"/>
</dbReference>
<dbReference type="SUPFAM" id="SSF52540">
    <property type="entry name" value="P-loop containing nucleoside triphosphate hydrolases"/>
    <property type="match status" value="1"/>
</dbReference>
<dbReference type="SMART" id="SM00421">
    <property type="entry name" value="HTH_LUXR"/>
    <property type="match status" value="1"/>
</dbReference>
<dbReference type="EMBL" id="CADCWH010000329">
    <property type="protein sequence ID" value="CAA9566102.1"/>
    <property type="molecule type" value="Genomic_DNA"/>
</dbReference>
<gene>
    <name evidence="4" type="ORF">AVDCRST_MAG70-2051</name>
</gene>
<accession>A0A6J4V6W8</accession>